<dbReference type="Pfam" id="PF00501">
    <property type="entry name" value="AMP-binding"/>
    <property type="match status" value="1"/>
</dbReference>
<accession>A0A5D4FUV4</accession>
<keyword evidence="4" id="KW-0443">Lipid metabolism</keyword>
<evidence type="ECO:0000256" key="3">
    <source>
        <dbReference type="ARBA" id="ARBA00022832"/>
    </source>
</evidence>
<keyword evidence="2" id="KW-0436">Ligase</keyword>
<dbReference type="EMBL" id="VSZI01000001">
    <property type="protein sequence ID" value="TYR19818.1"/>
    <property type="molecule type" value="Genomic_DNA"/>
</dbReference>
<dbReference type="GO" id="GO:0016874">
    <property type="term" value="F:ligase activity"/>
    <property type="evidence" value="ECO:0007669"/>
    <property type="project" value="UniProtKB-KW"/>
</dbReference>
<dbReference type="GO" id="GO:0071766">
    <property type="term" value="P:Actinobacterium-type cell wall biogenesis"/>
    <property type="evidence" value="ECO:0007669"/>
    <property type="project" value="UniProtKB-ARBA"/>
</dbReference>
<dbReference type="InterPro" id="IPR040097">
    <property type="entry name" value="FAAL/FAAC"/>
</dbReference>
<dbReference type="NCBIfam" id="NF040633">
    <property type="entry name" value="FadD32_Coryne"/>
    <property type="match status" value="1"/>
</dbReference>
<dbReference type="InterPro" id="IPR000873">
    <property type="entry name" value="AMP-dep_synth/lig_dom"/>
</dbReference>
<organism evidence="6 7">
    <name type="scientific">Corynebacterium urealyticum</name>
    <dbReference type="NCBI Taxonomy" id="43771"/>
    <lineage>
        <taxon>Bacteria</taxon>
        <taxon>Bacillati</taxon>
        <taxon>Actinomycetota</taxon>
        <taxon>Actinomycetes</taxon>
        <taxon>Mycobacteriales</taxon>
        <taxon>Corynebacteriaceae</taxon>
        <taxon>Corynebacterium</taxon>
    </lineage>
</organism>
<dbReference type="SUPFAM" id="SSF56801">
    <property type="entry name" value="Acetyl-CoA synthetase-like"/>
    <property type="match status" value="1"/>
</dbReference>
<comment type="caution">
    <text evidence="6">The sequence shown here is derived from an EMBL/GenBank/DDBJ whole genome shotgun (WGS) entry which is preliminary data.</text>
</comment>
<dbReference type="PANTHER" id="PTHR22754:SF32">
    <property type="entry name" value="DISCO-INTERACTING PROTEIN 2"/>
    <property type="match status" value="1"/>
</dbReference>
<keyword evidence="3" id="KW-0276">Fatty acid metabolism</keyword>
<dbReference type="Gene3D" id="3.30.300.30">
    <property type="match status" value="1"/>
</dbReference>
<feature type="domain" description="AMP-dependent synthetase/ligase" evidence="5">
    <location>
        <begin position="49"/>
        <end position="454"/>
    </location>
</feature>
<comment type="similarity">
    <text evidence="1">Belongs to the ATP-dependent AMP-binding enzyme family.</text>
</comment>
<dbReference type="AlphaFoldDB" id="A0A5D4FUV4"/>
<dbReference type="Gene3D" id="3.40.50.12780">
    <property type="entry name" value="N-terminal domain of ligase-like"/>
    <property type="match status" value="1"/>
</dbReference>
<dbReference type="GO" id="GO:0005886">
    <property type="term" value="C:plasma membrane"/>
    <property type="evidence" value="ECO:0007669"/>
    <property type="project" value="TreeGrafter"/>
</dbReference>
<evidence type="ECO:0000256" key="4">
    <source>
        <dbReference type="ARBA" id="ARBA00023098"/>
    </source>
</evidence>
<dbReference type="GO" id="GO:0070566">
    <property type="term" value="F:adenylyltransferase activity"/>
    <property type="evidence" value="ECO:0007669"/>
    <property type="project" value="TreeGrafter"/>
</dbReference>
<gene>
    <name evidence="6" type="ORF">FYJ87_02140</name>
</gene>
<dbReference type="InterPro" id="IPR045851">
    <property type="entry name" value="AMP-bd_C_sf"/>
</dbReference>
<dbReference type="InterPro" id="IPR042099">
    <property type="entry name" value="ANL_N_sf"/>
</dbReference>
<name>A0A5D4FUV4_9CORY</name>
<sequence>MDINAAMGQFFDENGNIAVPDALTLSGMNEMLFGAAKAQGEADKVLYRYWDYNDSAEGVLREYTREEINTRIKAVCVRLQQVTKRGDRVAILANNSPEYVYSFLGIMYAGLVPVPLYDPTEPGHADHLTAVLDSSTPVAVMTNKRSAAAVREFFSDRPAPERPRVLVADALPDSLAEQWQSPAELLAKHPELAPKSSDEAFLQYTSGSTRTPAGVVLTHKSIVTNVLQIFIAVKLQPPVRIVSWLPLHHDMGLILAAFASILGLPFDLMSPRDFLQNPARWIKQLHKRDDEENIYTVVPNFALELATRYANPADEANAELLAGLDLSRVDGLVNGSEPVTHASVERFLDLFANYQLRRDTMRPSYGLAEASLLVTTPQTDKRPWTQWFDREQLAGGTAVALPEGDEAAMPLTSVGQVCPWQSLCIVDPETGKELADGQVGELWTNGENTAAGYLNREEETTFTFRNHLPADHRLPENSRAGNAPEDNWMRTGDLGVIVDDQVFITGRLKDLVIVAGRNHYPQDIEETAAAATSHVSHGAIAAFAVSGAELGQDVEGLVILAERTPEASPVEDGLAANDIRAAVSKIHGLKPADIRIVDAGNIPRSSANKIARRVAAKAYTQGQFN</sequence>
<dbReference type="Proteomes" id="UP000324726">
    <property type="component" value="Unassembled WGS sequence"/>
</dbReference>
<dbReference type="RefSeq" id="WP_148811524.1">
    <property type="nucleotide sequence ID" value="NZ_VSZI01000001.1"/>
</dbReference>
<evidence type="ECO:0000313" key="7">
    <source>
        <dbReference type="Proteomes" id="UP000324726"/>
    </source>
</evidence>
<evidence type="ECO:0000256" key="2">
    <source>
        <dbReference type="ARBA" id="ARBA00022598"/>
    </source>
</evidence>
<proteinExistence type="inferred from homology"/>
<dbReference type="PANTHER" id="PTHR22754">
    <property type="entry name" value="DISCO-INTERACTING PROTEIN 2 DIP2 -RELATED"/>
    <property type="match status" value="1"/>
</dbReference>
<reference evidence="6 7" key="1">
    <citation type="submission" date="2019-08" db="EMBL/GenBank/DDBJ databases">
        <title>Draft genome of C. urealyticum strain VH4248.</title>
        <authorList>
            <person name="Navas J."/>
        </authorList>
    </citation>
    <scope>NUCLEOTIDE SEQUENCE [LARGE SCALE GENOMIC DNA]</scope>
    <source>
        <strain evidence="6 7">VH4248</strain>
    </source>
</reference>
<dbReference type="CDD" id="cd05931">
    <property type="entry name" value="FAAL"/>
    <property type="match status" value="1"/>
</dbReference>
<protein>
    <submittedName>
        <fullName evidence="6">AMP-binding protein</fullName>
    </submittedName>
</protein>
<evidence type="ECO:0000313" key="6">
    <source>
        <dbReference type="EMBL" id="TYR19818.1"/>
    </source>
</evidence>
<evidence type="ECO:0000259" key="5">
    <source>
        <dbReference type="Pfam" id="PF00501"/>
    </source>
</evidence>
<dbReference type="FunFam" id="3.40.50.12780:FF:000013">
    <property type="entry name" value="Long-chain-fatty-acid--AMP ligase FadD32"/>
    <property type="match status" value="1"/>
</dbReference>
<evidence type="ECO:0000256" key="1">
    <source>
        <dbReference type="ARBA" id="ARBA00006432"/>
    </source>
</evidence>
<dbReference type="GO" id="GO:0006633">
    <property type="term" value="P:fatty acid biosynthetic process"/>
    <property type="evidence" value="ECO:0007669"/>
    <property type="project" value="TreeGrafter"/>
</dbReference>